<evidence type="ECO:0000313" key="2">
    <source>
        <dbReference type="Proteomes" id="UP001465668"/>
    </source>
</evidence>
<proteinExistence type="predicted"/>
<organism evidence="1 2">
    <name type="scientific">Seiridium cardinale</name>
    <dbReference type="NCBI Taxonomy" id="138064"/>
    <lineage>
        <taxon>Eukaryota</taxon>
        <taxon>Fungi</taxon>
        <taxon>Dikarya</taxon>
        <taxon>Ascomycota</taxon>
        <taxon>Pezizomycotina</taxon>
        <taxon>Sordariomycetes</taxon>
        <taxon>Xylariomycetidae</taxon>
        <taxon>Amphisphaeriales</taxon>
        <taxon>Sporocadaceae</taxon>
        <taxon>Seiridium</taxon>
    </lineage>
</organism>
<gene>
    <name evidence="1" type="ORF">SCAR479_05466</name>
</gene>
<comment type="caution">
    <text evidence="1">The sequence shown here is derived from an EMBL/GenBank/DDBJ whole genome shotgun (WGS) entry which is preliminary data.</text>
</comment>
<name>A0ABR2XVE6_9PEZI</name>
<accession>A0ABR2XVE6</accession>
<dbReference type="Proteomes" id="UP001465668">
    <property type="component" value="Unassembled WGS sequence"/>
</dbReference>
<keyword evidence="2" id="KW-1185">Reference proteome</keyword>
<reference evidence="1 2" key="1">
    <citation type="submission" date="2024-02" db="EMBL/GenBank/DDBJ databases">
        <title>First draft genome assembly of two strains of Seiridium cardinale.</title>
        <authorList>
            <person name="Emiliani G."/>
            <person name="Scali E."/>
        </authorList>
    </citation>
    <scope>NUCLEOTIDE SEQUENCE [LARGE SCALE GENOMIC DNA]</scope>
    <source>
        <strain evidence="1 2">BM-138-000479</strain>
    </source>
</reference>
<dbReference type="EMBL" id="JARVKM010000019">
    <property type="protein sequence ID" value="KAK9777783.1"/>
    <property type="molecule type" value="Genomic_DNA"/>
</dbReference>
<evidence type="ECO:0000313" key="1">
    <source>
        <dbReference type="EMBL" id="KAK9777783.1"/>
    </source>
</evidence>
<protein>
    <submittedName>
        <fullName evidence="1">Zn(2)-C6 fungal-type domain-containing protein</fullName>
    </submittedName>
</protein>
<sequence>MLFKDTQSKVWWESRHCHEAVRLVDRRRSSANVKCQFAGSVEKEYEAVKAMIEGQLSDYGDFQLPQDAIHSQDITVSGAHDWNRDVTNAQLIPISASAYNLPVLSDPAQVTITFSTQLPEIAYLQLLDKFINPYIPAHYTSYEIPLQWLQSIISMTCEPRALTLAISALGLGWARHVGHRNRCIENEVENYVAAVGGLRKYISRASVEQVLSTILLLTLDELHEFGSEFSRGWVTHLNGIQEDFQNFGPHCSL</sequence>